<evidence type="ECO:0008006" key="3">
    <source>
        <dbReference type="Google" id="ProtNLM"/>
    </source>
</evidence>
<dbReference type="Proteomes" id="UP000053660">
    <property type="component" value="Unassembled WGS sequence"/>
</dbReference>
<evidence type="ECO:0000313" key="1">
    <source>
        <dbReference type="EMBL" id="KHJ88539.1"/>
    </source>
</evidence>
<name>A0A0B1SUB4_OESDE</name>
<keyword evidence="2" id="KW-1185">Reference proteome</keyword>
<proteinExistence type="predicted"/>
<dbReference type="EMBL" id="KN555670">
    <property type="protein sequence ID" value="KHJ88539.1"/>
    <property type="molecule type" value="Genomic_DNA"/>
</dbReference>
<protein>
    <recommendedName>
        <fullName evidence="3">Ground-like domain protein</fullName>
    </recommendedName>
</protein>
<sequence length="104" mass="11558">MLRENMKSDVTGSLKSLGEKLKDQHDFTVLCSDNKLHFIADADDYCQVEIDKVYCALFRINLKRTEPTPATKVESSAAVKAEVQAVVAATDAKKDAEKPEIKKD</sequence>
<gene>
    <name evidence="1" type="ORF">OESDEN_11666</name>
</gene>
<reference evidence="1 2" key="1">
    <citation type="submission" date="2014-03" db="EMBL/GenBank/DDBJ databases">
        <title>Draft genome of the hookworm Oesophagostomum dentatum.</title>
        <authorList>
            <person name="Mitreva M."/>
        </authorList>
    </citation>
    <scope>NUCLEOTIDE SEQUENCE [LARGE SCALE GENOMIC DNA]</scope>
    <source>
        <strain evidence="1 2">OD-Hann</strain>
    </source>
</reference>
<dbReference type="OrthoDB" id="5865457at2759"/>
<evidence type="ECO:0000313" key="2">
    <source>
        <dbReference type="Proteomes" id="UP000053660"/>
    </source>
</evidence>
<accession>A0A0B1SUB4</accession>
<dbReference type="AlphaFoldDB" id="A0A0B1SUB4"/>
<organism evidence="1 2">
    <name type="scientific">Oesophagostomum dentatum</name>
    <name type="common">Nodular worm</name>
    <dbReference type="NCBI Taxonomy" id="61180"/>
    <lineage>
        <taxon>Eukaryota</taxon>
        <taxon>Metazoa</taxon>
        <taxon>Ecdysozoa</taxon>
        <taxon>Nematoda</taxon>
        <taxon>Chromadorea</taxon>
        <taxon>Rhabditida</taxon>
        <taxon>Rhabditina</taxon>
        <taxon>Rhabditomorpha</taxon>
        <taxon>Strongyloidea</taxon>
        <taxon>Strongylidae</taxon>
        <taxon>Oesophagostomum</taxon>
    </lineage>
</organism>